<dbReference type="PROSITE" id="PS50929">
    <property type="entry name" value="ABC_TM1F"/>
    <property type="match status" value="1"/>
</dbReference>
<evidence type="ECO:0000256" key="1">
    <source>
        <dbReference type="ARBA" id="ARBA00004651"/>
    </source>
</evidence>
<accession>A0AAW5AF31</accession>
<feature type="domain" description="ABC transporter" evidence="16">
    <location>
        <begin position="473"/>
        <end position="710"/>
    </location>
</feature>
<dbReference type="Pfam" id="PF00005">
    <property type="entry name" value="ABC_tran"/>
    <property type="match status" value="1"/>
</dbReference>
<dbReference type="GO" id="GO:0005886">
    <property type="term" value="C:plasma membrane"/>
    <property type="evidence" value="ECO:0007669"/>
    <property type="project" value="UniProtKB-SubCell"/>
</dbReference>
<evidence type="ECO:0000256" key="8">
    <source>
        <dbReference type="ARBA" id="ARBA00022840"/>
    </source>
</evidence>
<evidence type="ECO:0000259" key="17">
    <source>
        <dbReference type="PROSITE" id="PS50929"/>
    </source>
</evidence>
<evidence type="ECO:0000256" key="13">
    <source>
        <dbReference type="ARBA" id="ARBA00072252"/>
    </source>
</evidence>
<keyword evidence="4 15" id="KW-0812">Transmembrane</keyword>
<evidence type="ECO:0000256" key="3">
    <source>
        <dbReference type="ARBA" id="ARBA00022475"/>
    </source>
</evidence>
<dbReference type="CDD" id="cd18587">
    <property type="entry name" value="ABC_6TM_LapB_like"/>
    <property type="match status" value="1"/>
</dbReference>
<evidence type="ECO:0000313" key="19">
    <source>
        <dbReference type="EMBL" id="MCF7528792.1"/>
    </source>
</evidence>
<dbReference type="InterPro" id="IPR039421">
    <property type="entry name" value="Type_1_exporter"/>
</dbReference>
<dbReference type="PANTHER" id="PTHR43394:SF1">
    <property type="entry name" value="ATP-BINDING CASSETTE SUB-FAMILY B MEMBER 10, MITOCHONDRIAL"/>
    <property type="match status" value="1"/>
</dbReference>
<dbReference type="InterPro" id="IPR005074">
    <property type="entry name" value="Peptidase_C39"/>
</dbReference>
<dbReference type="PANTHER" id="PTHR43394">
    <property type="entry name" value="ATP-DEPENDENT PERMEASE MDL1, MITOCHONDRIAL"/>
    <property type="match status" value="1"/>
</dbReference>
<dbReference type="EMBL" id="JAKKDL010000001">
    <property type="protein sequence ID" value="MCF7528792.1"/>
    <property type="molecule type" value="Genomic_DNA"/>
</dbReference>
<evidence type="ECO:0000256" key="12">
    <source>
        <dbReference type="ARBA" id="ARBA00061173"/>
    </source>
</evidence>
<name>A0AAW5AF31_9NEIS</name>
<dbReference type="Pfam" id="PF00664">
    <property type="entry name" value="ABC_membrane"/>
    <property type="match status" value="1"/>
</dbReference>
<dbReference type="Proteomes" id="UP001201397">
    <property type="component" value="Unassembled WGS sequence"/>
</dbReference>
<feature type="transmembrane region" description="Helical" evidence="15">
    <location>
        <begin position="263"/>
        <end position="286"/>
    </location>
</feature>
<keyword evidence="3" id="KW-1003">Cell membrane</keyword>
<dbReference type="NCBIfam" id="TIGR03375">
    <property type="entry name" value="type_I_sec_LssB"/>
    <property type="match status" value="1"/>
</dbReference>
<evidence type="ECO:0000256" key="11">
    <source>
        <dbReference type="ARBA" id="ARBA00055355"/>
    </source>
</evidence>
<feature type="transmembrane region" description="Helical" evidence="15">
    <location>
        <begin position="153"/>
        <end position="179"/>
    </location>
</feature>
<evidence type="ECO:0000259" key="16">
    <source>
        <dbReference type="PROSITE" id="PS50893"/>
    </source>
</evidence>
<dbReference type="EMBL" id="JAKKDL010000004">
    <property type="protein sequence ID" value="MCF7529650.1"/>
    <property type="molecule type" value="Genomic_DNA"/>
</dbReference>
<comment type="caution">
    <text evidence="20">The sequence shown here is derived from an EMBL/GenBank/DDBJ whole genome shotgun (WGS) entry which is preliminary data.</text>
</comment>
<feature type="domain" description="ABC transmembrane type-1" evidence="17">
    <location>
        <begin position="157"/>
        <end position="439"/>
    </location>
</feature>
<dbReference type="SUPFAM" id="SSF52540">
    <property type="entry name" value="P-loop containing nucleoside triphosphate hydrolases"/>
    <property type="match status" value="1"/>
</dbReference>
<dbReference type="PROSITE" id="PS50893">
    <property type="entry name" value="ABC_TRANSPORTER_2"/>
    <property type="match status" value="1"/>
</dbReference>
<dbReference type="InterPro" id="IPR003593">
    <property type="entry name" value="AAA+_ATPase"/>
</dbReference>
<dbReference type="GO" id="GO:0015421">
    <property type="term" value="F:ABC-type oligopeptide transporter activity"/>
    <property type="evidence" value="ECO:0007669"/>
    <property type="project" value="TreeGrafter"/>
</dbReference>
<keyword evidence="5" id="KW-0204">Cytolysis</keyword>
<comment type="subcellular location">
    <subcellularLocation>
        <location evidence="1">Cell membrane</location>
        <topology evidence="1">Multi-pass membrane protein</topology>
    </subcellularLocation>
</comment>
<dbReference type="Gene3D" id="3.90.70.10">
    <property type="entry name" value="Cysteine proteinases"/>
    <property type="match status" value="1"/>
</dbReference>
<keyword evidence="8" id="KW-0067">ATP-binding</keyword>
<evidence type="ECO:0000256" key="4">
    <source>
        <dbReference type="ARBA" id="ARBA00022692"/>
    </source>
</evidence>
<dbReference type="InterPro" id="IPR017750">
    <property type="entry name" value="ATPase_T1SS"/>
</dbReference>
<dbReference type="AlphaFoldDB" id="A0AAW5AF31"/>
<dbReference type="GO" id="GO:0008233">
    <property type="term" value="F:peptidase activity"/>
    <property type="evidence" value="ECO:0007669"/>
    <property type="project" value="InterPro"/>
</dbReference>
<dbReference type="GO" id="GO:0006508">
    <property type="term" value="P:proteolysis"/>
    <property type="evidence" value="ECO:0007669"/>
    <property type="project" value="InterPro"/>
</dbReference>
<dbReference type="InterPro" id="IPR003439">
    <property type="entry name" value="ABC_transporter-like_ATP-bd"/>
</dbReference>
<dbReference type="GO" id="GO:0005524">
    <property type="term" value="F:ATP binding"/>
    <property type="evidence" value="ECO:0007669"/>
    <property type="project" value="UniProtKB-KW"/>
</dbReference>
<evidence type="ECO:0000256" key="2">
    <source>
        <dbReference type="ARBA" id="ARBA00022448"/>
    </source>
</evidence>
<dbReference type="InterPro" id="IPR036640">
    <property type="entry name" value="ABC1_TM_sf"/>
</dbReference>
<dbReference type="RefSeq" id="WP_237092161.1">
    <property type="nucleotide sequence ID" value="NZ_JAKKDL010000001.1"/>
</dbReference>
<comment type="function">
    <text evidence="11">Involved in the export of calmodulin-sensitive adenylate cyclase-hemolysin (cyclolysin).</text>
</comment>
<dbReference type="Gene3D" id="3.40.50.300">
    <property type="entry name" value="P-loop containing nucleotide triphosphate hydrolases"/>
    <property type="match status" value="1"/>
</dbReference>
<feature type="region of interest" description="Disordered" evidence="14">
    <location>
        <begin position="720"/>
        <end position="740"/>
    </location>
</feature>
<evidence type="ECO:0000256" key="6">
    <source>
        <dbReference type="ARBA" id="ARBA00022741"/>
    </source>
</evidence>
<keyword evidence="6" id="KW-0547">Nucleotide-binding</keyword>
<keyword evidence="2" id="KW-0813">Transport</keyword>
<dbReference type="GO" id="GO:0016887">
    <property type="term" value="F:ATP hydrolysis activity"/>
    <property type="evidence" value="ECO:0007669"/>
    <property type="project" value="InterPro"/>
</dbReference>
<evidence type="ECO:0000259" key="18">
    <source>
        <dbReference type="PROSITE" id="PS50990"/>
    </source>
</evidence>
<proteinExistence type="inferred from homology"/>
<keyword evidence="7" id="KW-0378">Hydrolase</keyword>
<keyword evidence="10 15" id="KW-0472">Membrane</keyword>
<dbReference type="SMART" id="SM00382">
    <property type="entry name" value="AAA"/>
    <property type="match status" value="1"/>
</dbReference>
<protein>
    <recommendedName>
        <fullName evidence="13">Cyclolysin secretion/processing ATP-binding protein CyaB</fullName>
    </recommendedName>
</protein>
<feature type="transmembrane region" description="Helical" evidence="15">
    <location>
        <begin position="191"/>
        <end position="211"/>
    </location>
</feature>
<evidence type="ECO:0000256" key="15">
    <source>
        <dbReference type="SAM" id="Phobius"/>
    </source>
</evidence>
<feature type="domain" description="Peptidase C39" evidence="18">
    <location>
        <begin position="1"/>
        <end position="121"/>
    </location>
</feature>
<keyword evidence="5" id="KW-0354">Hemolysis</keyword>
<evidence type="ECO:0000256" key="9">
    <source>
        <dbReference type="ARBA" id="ARBA00022989"/>
    </source>
</evidence>
<feature type="transmembrane region" description="Helical" evidence="15">
    <location>
        <begin position="292"/>
        <end position="310"/>
    </location>
</feature>
<gene>
    <name evidence="19" type="ORF">L4H06_00860</name>
    <name evidence="20" type="ORF">L4H06_05375</name>
</gene>
<keyword evidence="9 15" id="KW-1133">Transmembrane helix</keyword>
<reference evidence="20" key="1">
    <citation type="submission" date="2022-01" db="EMBL/GenBank/DDBJ databases">
        <title>Neisseria sp. ZJ104.</title>
        <authorList>
            <person name="Yang C."/>
        </authorList>
    </citation>
    <scope>NUCLEOTIDE SEQUENCE</scope>
    <source>
        <strain evidence="20">ZJ104</strain>
    </source>
</reference>
<evidence type="ECO:0000313" key="20">
    <source>
        <dbReference type="EMBL" id="MCF7529650.1"/>
    </source>
</evidence>
<dbReference type="FunFam" id="3.40.50.300:FF:000299">
    <property type="entry name" value="ABC transporter ATP-binding protein/permease"/>
    <property type="match status" value="1"/>
</dbReference>
<comment type="similarity">
    <text evidence="12">Belongs to the ABC transporter superfamily. Cyclolysin exporter (TC 3.A.1.109.2) family.</text>
</comment>
<sequence>MKTIIEHIALITRLLGAPVSESAISAEVIRDKKLNVNYHSLGEVLRSHGFENTLSKRSLADIPALAVPVLVILRNEEAAVVTEITGSGGDRKYKIRQTDGLEQEIEHSRLAENYLGYCWFIKPKMVSDNRSELPEYHLPKAWFWKVIWRFRRYYYQVILATFIINFLALVSSLYVMNVYDRVIPNKAYETLWVLSIGVVLAIFFEFVAKLIRGHLTDIAGKKADLIISSALFRRVMALRLAERPASSGSYANNLREFESVREFMTSASLLTLVDLPFLLLFVGVIMLVGGKLALVPLVIIPTVALVGFLVQRPFKRYINESMKESSQRSGLAVEAIEGIETLKTNNATSWAQQRWDEFTAKTSASSIKVKDISNFMVSFTVGMQQLNTVFLVLVGTYLIHADNPADRITMGALIASVILSGRALAPLSQIAGLATRFQQAKLALQGVNSIVERPIERNPERKYITLDHVRGGLTFENVSFQYQEDGQSAVSGLNIVIKPGEKVGVLGRIGSGKSTMLKLASGLYDAKQGNIALDGVDMRQLDPNFLRDKVLLLGQSPRLFLGTLRENMDMARTGGYSSDQDLLEALKRFGLDRIIRNHPRGLDMPLGEDGLGLSGGQKQIIALARMTLRNPSVVLLDEPTASLDQGSENQALRGIAQWSKDRTLIVVTHRPQVLQIVNRIIVIDNGKVVMDGPRDAVLQRLSQNEQQAQQQAKAQVQAQAQAQQAAAPQQAAADNGQPAA</sequence>
<evidence type="ECO:0000256" key="5">
    <source>
        <dbReference type="ARBA" id="ARBA00022735"/>
    </source>
</evidence>
<evidence type="ECO:0000256" key="14">
    <source>
        <dbReference type="SAM" id="MobiDB-lite"/>
    </source>
</evidence>
<evidence type="ECO:0000313" key="21">
    <source>
        <dbReference type="Proteomes" id="UP001201397"/>
    </source>
</evidence>
<feature type="transmembrane region" description="Helical" evidence="15">
    <location>
        <begin position="375"/>
        <end position="399"/>
    </location>
</feature>
<dbReference type="InterPro" id="IPR027417">
    <property type="entry name" value="P-loop_NTPase"/>
</dbReference>
<dbReference type="SUPFAM" id="SSF90123">
    <property type="entry name" value="ABC transporter transmembrane region"/>
    <property type="match status" value="1"/>
</dbReference>
<evidence type="ECO:0000256" key="10">
    <source>
        <dbReference type="ARBA" id="ARBA00023136"/>
    </source>
</evidence>
<organism evidence="20 21">
    <name type="scientific">Neisseria lisongii</name>
    <dbReference type="NCBI Taxonomy" id="2912188"/>
    <lineage>
        <taxon>Bacteria</taxon>
        <taxon>Pseudomonadati</taxon>
        <taxon>Pseudomonadota</taxon>
        <taxon>Betaproteobacteria</taxon>
        <taxon>Neisseriales</taxon>
        <taxon>Neisseriaceae</taxon>
        <taxon>Neisseria</taxon>
    </lineage>
</organism>
<evidence type="ECO:0000256" key="7">
    <source>
        <dbReference type="ARBA" id="ARBA00022801"/>
    </source>
</evidence>
<dbReference type="InterPro" id="IPR011527">
    <property type="entry name" value="ABC1_TM_dom"/>
</dbReference>
<dbReference type="GO" id="GO:0031640">
    <property type="term" value="P:killing of cells of another organism"/>
    <property type="evidence" value="ECO:0007669"/>
    <property type="project" value="UniProtKB-KW"/>
</dbReference>
<dbReference type="PROSITE" id="PS50990">
    <property type="entry name" value="PEPTIDASE_C39"/>
    <property type="match status" value="1"/>
</dbReference>
<dbReference type="Gene3D" id="1.20.1560.10">
    <property type="entry name" value="ABC transporter type 1, transmembrane domain"/>
    <property type="match status" value="1"/>
</dbReference>